<accession>A0AAE3NJS0</accession>
<dbReference type="RefSeq" id="WP_184852291.1">
    <property type="nucleotide sequence ID" value="NZ_JABZEH010000002.1"/>
</dbReference>
<evidence type="ECO:0008006" key="4">
    <source>
        <dbReference type="Google" id="ProtNLM"/>
    </source>
</evidence>
<keyword evidence="1" id="KW-0812">Transmembrane</keyword>
<evidence type="ECO:0000313" key="2">
    <source>
        <dbReference type="EMBL" id="MDB0521736.1"/>
    </source>
</evidence>
<keyword evidence="1" id="KW-1133">Transmembrane helix</keyword>
<reference evidence="2" key="1">
    <citation type="submission" date="2021-09" db="EMBL/GenBank/DDBJ databases">
        <title>Genomic analysis of Ralstonia spp.</title>
        <authorList>
            <person name="Aburjaile F."/>
            <person name="Ariute J.C."/>
            <person name="Pais A.K.L."/>
            <person name="Albuquerque G.M.R."/>
            <person name="Silva A.M.F."/>
            <person name="Brenig B."/>
            <person name="Azevedo V."/>
            <person name="Matiuzzi M."/>
            <person name="Ramos R."/>
            <person name="Goes-Neto A."/>
            <person name="Soares S."/>
            <person name="Iseppon A.M.B."/>
            <person name="Souza E."/>
            <person name="Gama M."/>
        </authorList>
    </citation>
    <scope>NUCLEOTIDE SEQUENCE</scope>
    <source>
        <strain evidence="2">B4</strain>
    </source>
</reference>
<evidence type="ECO:0000256" key="1">
    <source>
        <dbReference type="SAM" id="Phobius"/>
    </source>
</evidence>
<evidence type="ECO:0000313" key="3">
    <source>
        <dbReference type="Proteomes" id="UP001143674"/>
    </source>
</evidence>
<keyword evidence="1" id="KW-0472">Membrane</keyword>
<dbReference type="AlphaFoldDB" id="A0AAE3NJS0"/>
<gene>
    <name evidence="2" type="ORF">LBW55_08925</name>
</gene>
<dbReference type="Proteomes" id="UP001143674">
    <property type="component" value="Unassembled WGS sequence"/>
</dbReference>
<proteinExistence type="predicted"/>
<protein>
    <recommendedName>
        <fullName evidence="4">Transmembrane protein</fullName>
    </recommendedName>
</protein>
<sequence>MSYMATDKRVGLIALVCTLVFTAATLVLFKPWIVGADLMTSLSEIPYLPLWECDTHGDDWCFTPIGEFPNPQPATFGIPTRYLLLAAFVIFGYGLLLVRGATRLPGLHRKEKS</sequence>
<dbReference type="EMBL" id="JAIVEX010000004">
    <property type="protein sequence ID" value="MDB0521736.1"/>
    <property type="molecule type" value="Genomic_DNA"/>
</dbReference>
<comment type="caution">
    <text evidence="2">The sequence shown here is derived from an EMBL/GenBank/DDBJ whole genome shotgun (WGS) entry which is preliminary data.</text>
</comment>
<feature type="transmembrane region" description="Helical" evidence="1">
    <location>
        <begin position="82"/>
        <end position="102"/>
    </location>
</feature>
<name>A0AAE3NJS0_RALSL</name>
<organism evidence="2 3">
    <name type="scientific">Ralstonia solanacearum</name>
    <name type="common">Pseudomonas solanacearum</name>
    <dbReference type="NCBI Taxonomy" id="305"/>
    <lineage>
        <taxon>Bacteria</taxon>
        <taxon>Pseudomonadati</taxon>
        <taxon>Pseudomonadota</taxon>
        <taxon>Betaproteobacteria</taxon>
        <taxon>Burkholderiales</taxon>
        <taxon>Burkholderiaceae</taxon>
        <taxon>Ralstonia</taxon>
        <taxon>Ralstonia solanacearum species complex</taxon>
    </lineage>
</organism>